<evidence type="ECO:0000256" key="3">
    <source>
        <dbReference type="ARBA" id="ARBA00023163"/>
    </source>
</evidence>
<keyword evidence="6" id="KW-1185">Reference proteome</keyword>
<dbReference type="STRING" id="1440774.Y900_027200"/>
<dbReference type="SMART" id="SM00342">
    <property type="entry name" value="HTH_ARAC"/>
    <property type="match status" value="1"/>
</dbReference>
<dbReference type="Pfam" id="PF14525">
    <property type="entry name" value="AraC_binding_2"/>
    <property type="match status" value="1"/>
</dbReference>
<dbReference type="Gene3D" id="1.10.10.60">
    <property type="entry name" value="Homeodomain-like"/>
    <property type="match status" value="1"/>
</dbReference>
<evidence type="ECO:0000313" key="5">
    <source>
        <dbReference type="EMBL" id="KDE96994.1"/>
    </source>
</evidence>
<dbReference type="SUPFAM" id="SSF46689">
    <property type="entry name" value="Homeodomain-like"/>
    <property type="match status" value="2"/>
</dbReference>
<protein>
    <submittedName>
        <fullName evidence="5">AraC family transcriptional regulator</fullName>
    </submittedName>
</protein>
<proteinExistence type="predicted"/>
<comment type="caution">
    <text evidence="5">The sequence shown here is derived from an EMBL/GenBank/DDBJ whole genome shotgun (WGS) entry which is preliminary data.</text>
</comment>
<name>A0A064C8N1_9MYCO</name>
<dbReference type="PROSITE" id="PS01124">
    <property type="entry name" value="HTH_ARAC_FAMILY_2"/>
    <property type="match status" value="1"/>
</dbReference>
<dbReference type="PANTHER" id="PTHR46796:SF12">
    <property type="entry name" value="HTH-TYPE DNA-BINDING TRANSCRIPTIONAL ACTIVATOR EUTR"/>
    <property type="match status" value="1"/>
</dbReference>
<evidence type="ECO:0000259" key="4">
    <source>
        <dbReference type="PROSITE" id="PS01124"/>
    </source>
</evidence>
<dbReference type="GO" id="GO:0043565">
    <property type="term" value="F:sequence-specific DNA binding"/>
    <property type="evidence" value="ECO:0007669"/>
    <property type="project" value="InterPro"/>
</dbReference>
<dbReference type="InterPro" id="IPR050204">
    <property type="entry name" value="AraC_XylS_family_regulators"/>
</dbReference>
<dbReference type="eggNOG" id="COG2207">
    <property type="taxonomic scope" value="Bacteria"/>
</dbReference>
<dbReference type="EMBL" id="JALN02000002">
    <property type="protein sequence ID" value="KDE96994.1"/>
    <property type="molecule type" value="Genomic_DNA"/>
</dbReference>
<sequence length="332" mass="36859">MPTELEVTESYFSRQKTVCTQQLSAAEHLASQIFTPHHLRFSRRGQRLNARLVAARIGAVTVGYLRYGADVELVNSTALDDYHINVPLTSHAESWCGAATAQATPTQAAVFLPGRPAGIEWAADCAQLCVKFSRADLELELEGLLGRPAVRPLNITHSMNLTAESSRTWLALLSLLYREFSRPQSIVQHPMTGRHFEHLLMHGFLLAQPHYQAMALDAEQQAAPPPKVVRTALDLIEEHPEWSWTTTDLAREVGIGVRALQEGFKRHVGLPPLTYLREVRLNRAHAELAASSAGDVTVAHIAMKWGFGHLGRFGTAYRRKFGVTPQHTLRAT</sequence>
<dbReference type="InterPro" id="IPR035418">
    <property type="entry name" value="AraC-bd_2"/>
</dbReference>
<dbReference type="Proteomes" id="UP000022835">
    <property type="component" value="Unassembled WGS sequence"/>
</dbReference>
<accession>A0A064C8N1</accession>
<dbReference type="AlphaFoldDB" id="A0A064C8N1"/>
<dbReference type="GO" id="GO:0003700">
    <property type="term" value="F:DNA-binding transcription factor activity"/>
    <property type="evidence" value="ECO:0007669"/>
    <property type="project" value="InterPro"/>
</dbReference>
<keyword evidence="1" id="KW-0805">Transcription regulation</keyword>
<dbReference type="InterPro" id="IPR018060">
    <property type="entry name" value="HTH_AraC"/>
</dbReference>
<reference evidence="5" key="1">
    <citation type="submission" date="2014-05" db="EMBL/GenBank/DDBJ databases">
        <title>Genome sequence of Mycobacterium aromaticivorans strain JS19b1T (= DSM 45407T).</title>
        <authorList>
            <person name="Kwak Y."/>
            <person name="Park G.-S."/>
            <person name="Li Q.X."/>
            <person name="Lee S.-E."/>
            <person name="Shin J.-H."/>
        </authorList>
    </citation>
    <scope>NUCLEOTIDE SEQUENCE [LARGE SCALE GENOMIC DNA]</scope>
    <source>
        <strain evidence="5">JS19b1</strain>
    </source>
</reference>
<feature type="domain" description="HTH araC/xylS-type" evidence="4">
    <location>
        <begin position="230"/>
        <end position="331"/>
    </location>
</feature>
<organism evidence="5 6">
    <name type="scientific">Mycolicibacterium aromaticivorans JS19b1 = JCM 16368</name>
    <dbReference type="NCBI Taxonomy" id="1440774"/>
    <lineage>
        <taxon>Bacteria</taxon>
        <taxon>Bacillati</taxon>
        <taxon>Actinomycetota</taxon>
        <taxon>Actinomycetes</taxon>
        <taxon>Mycobacteriales</taxon>
        <taxon>Mycobacteriaceae</taxon>
        <taxon>Mycolicibacterium</taxon>
    </lineage>
</organism>
<keyword evidence="2" id="KW-0238">DNA-binding</keyword>
<dbReference type="InterPro" id="IPR009057">
    <property type="entry name" value="Homeodomain-like_sf"/>
</dbReference>
<keyword evidence="3" id="KW-0804">Transcription</keyword>
<dbReference type="Pfam" id="PF12833">
    <property type="entry name" value="HTH_18"/>
    <property type="match status" value="1"/>
</dbReference>
<dbReference type="PANTHER" id="PTHR46796">
    <property type="entry name" value="HTH-TYPE TRANSCRIPTIONAL ACTIVATOR RHAS-RELATED"/>
    <property type="match status" value="1"/>
</dbReference>
<evidence type="ECO:0000256" key="2">
    <source>
        <dbReference type="ARBA" id="ARBA00023125"/>
    </source>
</evidence>
<evidence type="ECO:0000256" key="1">
    <source>
        <dbReference type="ARBA" id="ARBA00023015"/>
    </source>
</evidence>
<gene>
    <name evidence="5" type="ORF">Y900_027200</name>
</gene>
<evidence type="ECO:0000313" key="6">
    <source>
        <dbReference type="Proteomes" id="UP000022835"/>
    </source>
</evidence>